<feature type="compositionally biased region" description="Basic and acidic residues" evidence="1">
    <location>
        <begin position="133"/>
        <end position="162"/>
    </location>
</feature>
<protein>
    <submittedName>
        <fullName evidence="3">Uncharacterized protein</fullName>
    </submittedName>
</protein>
<reference evidence="4" key="2">
    <citation type="submission" date="2008-08" db="EMBL/GenBank/DDBJ databases">
        <authorList>
            <consortium name="Diatom Consortium"/>
            <person name="Grigoriev I."/>
            <person name="Grimwood J."/>
            <person name="Kuo A."/>
            <person name="Otillar R.P."/>
            <person name="Salamov A."/>
            <person name="Detter J.C."/>
            <person name="Lindquist E."/>
            <person name="Shapiro H."/>
            <person name="Lucas S."/>
            <person name="Glavina del Rio T."/>
            <person name="Pitluck S."/>
            <person name="Rokhsar D."/>
            <person name="Bowler C."/>
        </authorList>
    </citation>
    <scope>GENOME REANNOTATION</scope>
    <source>
        <strain evidence="4">CCAP 1055/1</strain>
    </source>
</reference>
<feature type="compositionally biased region" description="Basic and acidic residues" evidence="1">
    <location>
        <begin position="57"/>
        <end position="68"/>
    </location>
</feature>
<evidence type="ECO:0000256" key="1">
    <source>
        <dbReference type="SAM" id="MobiDB-lite"/>
    </source>
</evidence>
<dbReference type="HOGENOM" id="CLU_1638680_0_0_1"/>
<dbReference type="KEGG" id="pti:PHATRDRAFT_44725"/>
<organism evidence="3 4">
    <name type="scientific">Phaeodactylum tricornutum (strain CCAP 1055/1)</name>
    <dbReference type="NCBI Taxonomy" id="556484"/>
    <lineage>
        <taxon>Eukaryota</taxon>
        <taxon>Sar</taxon>
        <taxon>Stramenopiles</taxon>
        <taxon>Ochrophyta</taxon>
        <taxon>Bacillariophyta</taxon>
        <taxon>Bacillariophyceae</taxon>
        <taxon>Bacillariophycidae</taxon>
        <taxon>Naviculales</taxon>
        <taxon>Phaeodactylaceae</taxon>
        <taxon>Phaeodactylum</taxon>
    </lineage>
</organism>
<accession>B7FVF0</accession>
<feature type="chain" id="PRO_5002855495" evidence="2">
    <location>
        <begin position="18"/>
        <end position="162"/>
    </location>
</feature>
<evidence type="ECO:0000256" key="2">
    <source>
        <dbReference type="SAM" id="SignalP"/>
    </source>
</evidence>
<dbReference type="Proteomes" id="UP000000759">
    <property type="component" value="Chromosome 5"/>
</dbReference>
<name>B7FVF0_PHATC</name>
<proteinExistence type="predicted"/>
<reference evidence="3 4" key="1">
    <citation type="journal article" date="2008" name="Nature">
        <title>The Phaeodactylum genome reveals the evolutionary history of diatom genomes.</title>
        <authorList>
            <person name="Bowler C."/>
            <person name="Allen A.E."/>
            <person name="Badger J.H."/>
            <person name="Grimwood J."/>
            <person name="Jabbari K."/>
            <person name="Kuo A."/>
            <person name="Maheswari U."/>
            <person name="Martens C."/>
            <person name="Maumus F."/>
            <person name="Otillar R.P."/>
            <person name="Rayko E."/>
            <person name="Salamov A."/>
            <person name="Vandepoele K."/>
            <person name="Beszteri B."/>
            <person name="Gruber A."/>
            <person name="Heijde M."/>
            <person name="Katinka M."/>
            <person name="Mock T."/>
            <person name="Valentin K."/>
            <person name="Verret F."/>
            <person name="Berges J.A."/>
            <person name="Brownlee C."/>
            <person name="Cadoret J.P."/>
            <person name="Chiovitti A."/>
            <person name="Choi C.J."/>
            <person name="Coesel S."/>
            <person name="De Martino A."/>
            <person name="Detter J.C."/>
            <person name="Durkin C."/>
            <person name="Falciatore A."/>
            <person name="Fournet J."/>
            <person name="Haruta M."/>
            <person name="Huysman M.J."/>
            <person name="Jenkins B.D."/>
            <person name="Jiroutova K."/>
            <person name="Jorgensen R.E."/>
            <person name="Joubert Y."/>
            <person name="Kaplan A."/>
            <person name="Kroger N."/>
            <person name="Kroth P.G."/>
            <person name="La Roche J."/>
            <person name="Lindquist E."/>
            <person name="Lommer M."/>
            <person name="Martin-Jezequel V."/>
            <person name="Lopez P.J."/>
            <person name="Lucas S."/>
            <person name="Mangogna M."/>
            <person name="McGinnis K."/>
            <person name="Medlin L.K."/>
            <person name="Montsant A."/>
            <person name="Oudot-Le Secq M.P."/>
            <person name="Napoli C."/>
            <person name="Obornik M."/>
            <person name="Parker M.S."/>
            <person name="Petit J.L."/>
            <person name="Porcel B.M."/>
            <person name="Poulsen N."/>
            <person name="Robison M."/>
            <person name="Rychlewski L."/>
            <person name="Rynearson T.A."/>
            <person name="Schmutz J."/>
            <person name="Shapiro H."/>
            <person name="Siaut M."/>
            <person name="Stanley M."/>
            <person name="Sussman M.R."/>
            <person name="Taylor A.R."/>
            <person name="Vardi A."/>
            <person name="von Dassow P."/>
            <person name="Vyverman W."/>
            <person name="Willis A."/>
            <person name="Wyrwicz L.S."/>
            <person name="Rokhsar D.S."/>
            <person name="Weissenbach J."/>
            <person name="Armbrust E.V."/>
            <person name="Green B.R."/>
            <person name="Van de Peer Y."/>
            <person name="Grigoriev I.V."/>
        </authorList>
    </citation>
    <scope>NUCLEOTIDE SEQUENCE [LARGE SCALE GENOMIC DNA]</scope>
    <source>
        <strain evidence="3 4">CCAP 1055/1</strain>
    </source>
</reference>
<keyword evidence="2" id="KW-0732">Signal</keyword>
<dbReference type="EMBL" id="CM000608">
    <property type="protein sequence ID" value="EEC49393.1"/>
    <property type="molecule type" value="Genomic_DNA"/>
</dbReference>
<keyword evidence="4" id="KW-1185">Reference proteome</keyword>
<dbReference type="AlphaFoldDB" id="B7FVF0"/>
<feature type="signal peptide" evidence="2">
    <location>
        <begin position="1"/>
        <end position="17"/>
    </location>
</feature>
<feature type="compositionally biased region" description="Basic and acidic residues" evidence="1">
    <location>
        <begin position="76"/>
        <end position="96"/>
    </location>
</feature>
<sequence>MKLSSSVIAAALLLVQAQSFMPTLSTGTKSTAFFAKANPWKDQNIDGYEADVGGPKEGPKKVPWKDQSVDGYEIDVGLKKGEPGRKESAPYNKGDDTPTSWSGEKSPRTVAPRDKPAATPWKGQNIDGYEADVGGKQEGPKKVPWKDQNIDGYEKDVKSRKD</sequence>
<feature type="region of interest" description="Disordered" evidence="1">
    <location>
        <begin position="44"/>
        <end position="162"/>
    </location>
</feature>
<gene>
    <name evidence="3" type="ORF">PHATRDRAFT_44725</name>
</gene>
<dbReference type="PaxDb" id="2850-Phatr44725"/>
<dbReference type="GeneID" id="7199707"/>
<feature type="compositionally biased region" description="Basic and acidic residues" evidence="1">
    <location>
        <begin position="105"/>
        <end position="116"/>
    </location>
</feature>
<dbReference type="InParanoid" id="B7FVF0"/>
<evidence type="ECO:0000313" key="3">
    <source>
        <dbReference type="EMBL" id="EEC49393.1"/>
    </source>
</evidence>
<evidence type="ECO:0000313" key="4">
    <source>
        <dbReference type="Proteomes" id="UP000000759"/>
    </source>
</evidence>
<dbReference type="RefSeq" id="XP_002178695.1">
    <property type="nucleotide sequence ID" value="XM_002178659.1"/>
</dbReference>